<dbReference type="PANTHER" id="PTHR19849:SF0">
    <property type="entry name" value="PHOSPHOLIPASE A-2-ACTIVATING PROTEIN"/>
    <property type="match status" value="1"/>
</dbReference>
<dbReference type="Gene3D" id="1.25.10.10">
    <property type="entry name" value="Leucine-rich Repeat Variant"/>
    <property type="match status" value="1"/>
</dbReference>
<evidence type="ECO:0000313" key="9">
    <source>
        <dbReference type="EMBL" id="KAF2868099.1"/>
    </source>
</evidence>
<dbReference type="InterPro" id="IPR038122">
    <property type="entry name" value="PFU_sf"/>
</dbReference>
<comment type="caution">
    <text evidence="9">The sequence shown here is derived from an EMBL/GenBank/DDBJ whole genome shotgun (WGS) entry which is preliminary data.</text>
</comment>
<dbReference type="GO" id="GO:0005634">
    <property type="term" value="C:nucleus"/>
    <property type="evidence" value="ECO:0007669"/>
    <property type="project" value="TreeGrafter"/>
</dbReference>
<protein>
    <submittedName>
        <fullName evidence="9">Phospholipase A-2-activating protein</fullName>
    </submittedName>
</protein>
<dbReference type="Pfam" id="PF08324">
    <property type="entry name" value="PUL"/>
    <property type="match status" value="1"/>
</dbReference>
<feature type="domain" description="PFU" evidence="7">
    <location>
        <begin position="433"/>
        <end position="529"/>
    </location>
</feature>
<dbReference type="Proteomes" id="UP000481861">
    <property type="component" value="Unassembled WGS sequence"/>
</dbReference>
<dbReference type="Pfam" id="PF00400">
    <property type="entry name" value="WD40"/>
    <property type="match status" value="6"/>
</dbReference>
<feature type="region of interest" description="Disordered" evidence="6">
    <location>
        <begin position="523"/>
        <end position="564"/>
    </location>
</feature>
<evidence type="ECO:0000256" key="4">
    <source>
        <dbReference type="ARBA" id="ARBA00022737"/>
    </source>
</evidence>
<evidence type="ECO:0000256" key="6">
    <source>
        <dbReference type="SAM" id="MobiDB-lite"/>
    </source>
</evidence>
<evidence type="ECO:0000256" key="2">
    <source>
        <dbReference type="ARBA" id="ARBA00022490"/>
    </source>
</evidence>
<dbReference type="EMBL" id="JAADJZ010000020">
    <property type="protein sequence ID" value="KAF2868099.1"/>
    <property type="molecule type" value="Genomic_DNA"/>
</dbReference>
<dbReference type="GO" id="GO:0043130">
    <property type="term" value="F:ubiquitin binding"/>
    <property type="evidence" value="ECO:0007669"/>
    <property type="project" value="TreeGrafter"/>
</dbReference>
<feature type="repeat" description="WD" evidence="5">
    <location>
        <begin position="87"/>
        <end position="114"/>
    </location>
</feature>
<keyword evidence="4" id="KW-0677">Repeat</keyword>
<comment type="subcellular location">
    <subcellularLocation>
        <location evidence="1">Cytoplasm</location>
    </subcellularLocation>
</comment>
<dbReference type="PROSITE" id="PS50294">
    <property type="entry name" value="WD_REPEATS_REGION"/>
    <property type="match status" value="2"/>
</dbReference>
<dbReference type="FunFam" id="3.10.20.870:FF:000003">
    <property type="entry name" value="Polyubiquitin binding (Doa1 Ufd3) protein"/>
    <property type="match status" value="1"/>
</dbReference>
<feature type="repeat" description="WD" evidence="5">
    <location>
        <begin position="267"/>
        <end position="295"/>
    </location>
</feature>
<keyword evidence="10" id="KW-1185">Reference proteome</keyword>
<dbReference type="InterPro" id="IPR020472">
    <property type="entry name" value="WD40_PAC1"/>
</dbReference>
<feature type="repeat" description="WD" evidence="5">
    <location>
        <begin position="169"/>
        <end position="202"/>
    </location>
</feature>
<evidence type="ECO:0000256" key="3">
    <source>
        <dbReference type="ARBA" id="ARBA00022574"/>
    </source>
</evidence>
<dbReference type="PROSITE" id="PS51394">
    <property type="entry name" value="PFU"/>
    <property type="match status" value="1"/>
</dbReference>
<dbReference type="PROSITE" id="PS50082">
    <property type="entry name" value="WD_REPEATS_2"/>
    <property type="match status" value="4"/>
</dbReference>
<dbReference type="GO" id="GO:0043161">
    <property type="term" value="P:proteasome-mediated ubiquitin-dependent protein catabolic process"/>
    <property type="evidence" value="ECO:0007669"/>
    <property type="project" value="TreeGrafter"/>
</dbReference>
<dbReference type="InterPro" id="IPR001680">
    <property type="entry name" value="WD40_rpt"/>
</dbReference>
<dbReference type="GO" id="GO:0010992">
    <property type="term" value="P:ubiquitin recycling"/>
    <property type="evidence" value="ECO:0007669"/>
    <property type="project" value="TreeGrafter"/>
</dbReference>
<gene>
    <name evidence="9" type="ORF">BDV95DRAFT_610070</name>
</gene>
<evidence type="ECO:0000259" key="7">
    <source>
        <dbReference type="PROSITE" id="PS51394"/>
    </source>
</evidence>
<dbReference type="InterPro" id="IPR015943">
    <property type="entry name" value="WD40/YVTN_repeat-like_dom_sf"/>
</dbReference>
<dbReference type="InterPro" id="IPR015155">
    <property type="entry name" value="PFU"/>
</dbReference>
<reference evidence="9 10" key="1">
    <citation type="submission" date="2020-01" db="EMBL/GenBank/DDBJ databases">
        <authorList>
            <consortium name="DOE Joint Genome Institute"/>
            <person name="Haridas S."/>
            <person name="Albert R."/>
            <person name="Binder M."/>
            <person name="Bloem J."/>
            <person name="Labutti K."/>
            <person name="Salamov A."/>
            <person name="Andreopoulos B."/>
            <person name="Baker S.E."/>
            <person name="Barry K."/>
            <person name="Bills G."/>
            <person name="Bluhm B.H."/>
            <person name="Cannon C."/>
            <person name="Castanera R."/>
            <person name="Culley D.E."/>
            <person name="Daum C."/>
            <person name="Ezra D."/>
            <person name="Gonzalez J.B."/>
            <person name="Henrissat B."/>
            <person name="Kuo A."/>
            <person name="Liang C."/>
            <person name="Lipzen A."/>
            <person name="Lutzoni F."/>
            <person name="Magnuson J."/>
            <person name="Mondo S."/>
            <person name="Nolan M."/>
            <person name="Ohm R."/>
            <person name="Pangilinan J."/>
            <person name="Park H.-J.H."/>
            <person name="Ramirez L."/>
            <person name="Alfaro M."/>
            <person name="Sun H."/>
            <person name="Tritt A."/>
            <person name="Yoshinaga Y."/>
            <person name="Zwiers L.-H.L."/>
            <person name="Turgeon B.G."/>
            <person name="Goodwin S.B."/>
            <person name="Spatafora J.W."/>
            <person name="Crous P.W."/>
            <person name="Grigoriev I.V."/>
        </authorList>
    </citation>
    <scope>NUCLEOTIDE SEQUENCE [LARGE SCALE GENOMIC DNA]</scope>
    <source>
        <strain evidence="9 10">CBS 611.86</strain>
    </source>
</reference>
<evidence type="ECO:0000259" key="8">
    <source>
        <dbReference type="PROSITE" id="PS51396"/>
    </source>
</evidence>
<organism evidence="9 10">
    <name type="scientific">Massariosphaeria phaeospora</name>
    <dbReference type="NCBI Taxonomy" id="100035"/>
    <lineage>
        <taxon>Eukaryota</taxon>
        <taxon>Fungi</taxon>
        <taxon>Dikarya</taxon>
        <taxon>Ascomycota</taxon>
        <taxon>Pezizomycotina</taxon>
        <taxon>Dothideomycetes</taxon>
        <taxon>Pleosporomycetidae</taxon>
        <taxon>Pleosporales</taxon>
        <taxon>Pleosporales incertae sedis</taxon>
        <taxon>Massariosphaeria</taxon>
    </lineage>
</organism>
<dbReference type="CDD" id="cd00200">
    <property type="entry name" value="WD40"/>
    <property type="match status" value="1"/>
</dbReference>
<dbReference type="PANTHER" id="PTHR19849">
    <property type="entry name" value="PHOSPHOLIPASE A-2-ACTIVATING PROTEIN"/>
    <property type="match status" value="1"/>
</dbReference>
<dbReference type="OrthoDB" id="10265988at2759"/>
<dbReference type="InterPro" id="IPR013535">
    <property type="entry name" value="PUL_dom"/>
</dbReference>
<dbReference type="InterPro" id="IPR011989">
    <property type="entry name" value="ARM-like"/>
</dbReference>
<name>A0A7C8M4J0_9PLEO</name>
<evidence type="ECO:0000256" key="1">
    <source>
        <dbReference type="ARBA" id="ARBA00004496"/>
    </source>
</evidence>
<feature type="domain" description="PUL" evidence="8">
    <location>
        <begin position="563"/>
        <end position="829"/>
    </location>
</feature>
<evidence type="ECO:0000313" key="10">
    <source>
        <dbReference type="Proteomes" id="UP000481861"/>
    </source>
</evidence>
<keyword evidence="2" id="KW-0963">Cytoplasm</keyword>
<feature type="compositionally biased region" description="Low complexity" evidence="6">
    <location>
        <begin position="544"/>
        <end position="554"/>
    </location>
</feature>
<dbReference type="PRINTS" id="PR00320">
    <property type="entry name" value="GPROTEINBRPT"/>
</dbReference>
<dbReference type="AlphaFoldDB" id="A0A7C8M4J0"/>
<proteinExistence type="predicted"/>
<dbReference type="Pfam" id="PF09070">
    <property type="entry name" value="PFU"/>
    <property type="match status" value="1"/>
</dbReference>
<dbReference type="FunFam" id="2.130.10.10:FF:000236">
    <property type="entry name" value="Polyubiquitin binding protein (Doa1/Ufd3)"/>
    <property type="match status" value="1"/>
</dbReference>
<keyword evidence="3 5" id="KW-0853">WD repeat</keyword>
<dbReference type="PROSITE" id="PS00678">
    <property type="entry name" value="WD_REPEATS_1"/>
    <property type="match status" value="1"/>
</dbReference>
<dbReference type="SMART" id="SM00320">
    <property type="entry name" value="WD40"/>
    <property type="match status" value="7"/>
</dbReference>
<evidence type="ECO:0000256" key="5">
    <source>
        <dbReference type="PROSITE-ProRule" id="PRU00221"/>
    </source>
</evidence>
<dbReference type="Gene3D" id="2.130.10.10">
    <property type="entry name" value="YVTN repeat-like/Quinoprotein amine dehydrogenase"/>
    <property type="match status" value="1"/>
</dbReference>
<dbReference type="SUPFAM" id="SSF50978">
    <property type="entry name" value="WD40 repeat-like"/>
    <property type="match status" value="1"/>
</dbReference>
<dbReference type="GO" id="GO:0005737">
    <property type="term" value="C:cytoplasm"/>
    <property type="evidence" value="ECO:0007669"/>
    <property type="project" value="UniProtKB-SubCell"/>
</dbReference>
<dbReference type="PROSITE" id="PS51396">
    <property type="entry name" value="PUL"/>
    <property type="match status" value="1"/>
</dbReference>
<dbReference type="InterPro" id="IPR019775">
    <property type="entry name" value="WD40_repeat_CS"/>
</dbReference>
<dbReference type="InterPro" id="IPR036322">
    <property type="entry name" value="WD40_repeat_dom_sf"/>
</dbReference>
<dbReference type="Gene3D" id="3.10.20.870">
    <property type="entry name" value="PFU (PLAA family ubiquitin binding), C-terminal domain"/>
    <property type="match status" value="1"/>
</dbReference>
<feature type="repeat" description="WD" evidence="5">
    <location>
        <begin position="295"/>
        <end position="326"/>
    </location>
</feature>
<feature type="compositionally biased region" description="Polar residues" evidence="6">
    <location>
        <begin position="523"/>
        <end position="534"/>
    </location>
</feature>
<sequence length="832" mass="90580">MDVCVAVNRGLRVVSKAAGFFSAAFTAHVESPSLLLRTFHKIPKVAPRESKGMRMRMRFGTFDYAPSDTGGFEVATPGTNVRSVAFPHPTTVVSASRDHTVRLWKLQTSEPPSFDCTIKSHGKEFVNSLAIVPPSSLYPEGLIASSGKDQIIDVRQPDKSLDDNAEALLIGHGNNVCALDASADGKLVISGSWDYSARVWEVGKWSESTELSGHEASVWAVLAYDGATIITGCADKKIRIFRPTGALVRTIQTGDVVRALCRLPANHPSGAHFASAGNDAIIRLWNLDGRQIYELHGHENFIYSLAALPDGRLVSSGEDRTARIWENQQCVQTITHPAISVWTVAASENGDIVTGASDRIVRIFTRATERYADPAAITQFSDEVSSSSIPQQAVGDVNKEQLPGPEFLTQKSGTKEGQVQMIKETNGNVSAYQWSSAANQWVMIGTVVDQAGSSGRKISFNGKEYDYVFDVDIEDGKPPLKLPYNLSQNPYEVARKFCEDNKLPLTYLDQVTNFIVQNTQGATMGQAPSQSTDVWGTGSRYRPGDAAPAAADAPQQPPTPKSKVLPQKTYLDIMTANHKVILKKLQEFNQQLVNDGQKALSFNPSDIDQITATVTSLEKGDSKSIDSAGVDLIVKAATTWPTEKRLPGLDLLRLLFASDETVAYLTQEQNIIHALGDSGVFSDSSAPNNTMMAIRSLSNLFKSESGRTAANAEFDTIHAFISPFLQASARNLIIAITTIYINYSVLLSLDVNADRVLTLLNDLAKILSKVADSEAVYRALVATGTLLCLGRDFCEAGRDILQIQSVTQQAAERVREPRVKNVVAEIQEKLQE</sequence>
<accession>A0A7C8M4J0</accession>